<comment type="caution">
    <text evidence="2">The sequence shown here is derived from an EMBL/GenBank/DDBJ whole genome shotgun (WGS) entry which is preliminary data.</text>
</comment>
<feature type="region of interest" description="Disordered" evidence="1">
    <location>
        <begin position="119"/>
        <end position="159"/>
    </location>
</feature>
<feature type="region of interest" description="Disordered" evidence="1">
    <location>
        <begin position="301"/>
        <end position="344"/>
    </location>
</feature>
<feature type="region of interest" description="Disordered" evidence="1">
    <location>
        <begin position="408"/>
        <end position="493"/>
    </location>
</feature>
<gene>
    <name evidence="2" type="ORF">EHS24_008401</name>
</gene>
<feature type="compositionally biased region" description="Low complexity" evidence="1">
    <location>
        <begin position="419"/>
        <end position="430"/>
    </location>
</feature>
<accession>A0A427XQ76</accession>
<dbReference type="RefSeq" id="XP_028475689.1">
    <property type="nucleotide sequence ID" value="XM_028623715.1"/>
</dbReference>
<name>A0A427XQ76_9TREE</name>
<reference evidence="2 3" key="1">
    <citation type="submission" date="2018-11" db="EMBL/GenBank/DDBJ databases">
        <title>Genome sequence of Apiotrichum porosum DSM 27194.</title>
        <authorList>
            <person name="Aliyu H."/>
            <person name="Gorte O."/>
            <person name="Ochsenreither K."/>
        </authorList>
    </citation>
    <scope>NUCLEOTIDE SEQUENCE [LARGE SCALE GENOMIC DNA]</scope>
    <source>
        <strain evidence="2 3">DSM 27194</strain>
    </source>
</reference>
<organism evidence="2 3">
    <name type="scientific">Apiotrichum porosum</name>
    <dbReference type="NCBI Taxonomy" id="105984"/>
    <lineage>
        <taxon>Eukaryota</taxon>
        <taxon>Fungi</taxon>
        <taxon>Dikarya</taxon>
        <taxon>Basidiomycota</taxon>
        <taxon>Agaricomycotina</taxon>
        <taxon>Tremellomycetes</taxon>
        <taxon>Trichosporonales</taxon>
        <taxon>Trichosporonaceae</taxon>
        <taxon>Apiotrichum</taxon>
    </lineage>
</organism>
<sequence>MNAASRNSSPGFEILEDFPLPNSQVPPSQPVLSQPTVEDAQLTLADMRRLARGRVRPQPLTCTFVTDGVPCVAVLLCVDGLEKHLNRHAAQARAADQRGEQHWYGLKDDADLRVADLDDCPGQRVNKPEGHYRNSEQTGRHPAPPYRLDQLRDLPGPQRSLKMPPLRPLPSLVPNYNLIALPVQPFSGNNINGTTVADLEFPILTQRDPDAAFHAAGHGPPNMWTSSDFVARAGGLEKDDDIEDEARSIYAPSVSVVGSQMMNPAAFRHARAPSVMSDMSFVPGSPVATVERIARRQRVFEPASTPTPSQPFGSQPMSQSQSRNQMPPPATPSRFGALQQPPPAFGGVQVRAVRRQHAGLDDELPNPTRTERGAAPLTVRPVQYRLQPRLVQHVLDYIGDKLSKNHVVPEMQPKNGSEPQPLAGPAGPQPIVIDDADVFGPPVRLDKGKRKASPQDESQPPSILGTTSRGASTSAPGSRSPTANPGPPPAKVRRLTRIQTIREERAGKAQEEAEADFVAGLYAYRKTGRWNGFESLAVRAAAREVVDSLKGGQ</sequence>
<proteinExistence type="predicted"/>
<dbReference type="Proteomes" id="UP000279236">
    <property type="component" value="Unassembled WGS sequence"/>
</dbReference>
<evidence type="ECO:0000313" key="3">
    <source>
        <dbReference type="Proteomes" id="UP000279236"/>
    </source>
</evidence>
<keyword evidence="3" id="KW-1185">Reference proteome</keyword>
<dbReference type="GeneID" id="39592944"/>
<evidence type="ECO:0000313" key="2">
    <source>
        <dbReference type="EMBL" id="RSH80970.1"/>
    </source>
</evidence>
<feature type="compositionally biased region" description="Polar residues" evidence="1">
    <location>
        <begin position="304"/>
        <end position="325"/>
    </location>
</feature>
<evidence type="ECO:0000256" key="1">
    <source>
        <dbReference type="SAM" id="MobiDB-lite"/>
    </source>
</evidence>
<protein>
    <submittedName>
        <fullName evidence="2">Uncharacterized protein</fullName>
    </submittedName>
</protein>
<dbReference type="EMBL" id="RSCE01000007">
    <property type="protein sequence ID" value="RSH80970.1"/>
    <property type="molecule type" value="Genomic_DNA"/>
</dbReference>
<dbReference type="AlphaFoldDB" id="A0A427XQ76"/>
<feature type="compositionally biased region" description="Polar residues" evidence="1">
    <location>
        <begin position="455"/>
        <end position="483"/>
    </location>
</feature>